<reference evidence="5 6" key="1">
    <citation type="submission" date="2024-02" db="EMBL/GenBank/DDBJ databases">
        <title>New especies of Spiribacter isolated from saline water.</title>
        <authorList>
            <person name="Leon M.J."/>
            <person name="De La Haba R."/>
            <person name="Sanchez-Porro C."/>
            <person name="Ventosa A."/>
        </authorList>
    </citation>
    <scope>NUCLEOTIDE SEQUENCE [LARGE SCALE GENOMIC DNA]</scope>
    <source>
        <strain evidence="6">ag22IC6-390</strain>
    </source>
</reference>
<evidence type="ECO:0000313" key="5">
    <source>
        <dbReference type="EMBL" id="MEX0468215.1"/>
    </source>
</evidence>
<dbReference type="RefSeq" id="WP_367958283.1">
    <property type="nucleotide sequence ID" value="NZ_JBAKFH010000004.1"/>
</dbReference>
<feature type="domain" description="Acetyl-coenzyme A synthetase N-terminal" evidence="4">
    <location>
        <begin position="7"/>
        <end position="61"/>
    </location>
</feature>
<dbReference type="InterPro" id="IPR025110">
    <property type="entry name" value="AMP-bd_C"/>
</dbReference>
<dbReference type="PANTHER" id="PTHR43347">
    <property type="entry name" value="ACYL-COA SYNTHETASE"/>
    <property type="match status" value="1"/>
</dbReference>
<evidence type="ECO:0000259" key="4">
    <source>
        <dbReference type="Pfam" id="PF16177"/>
    </source>
</evidence>
<proteinExistence type="inferred from homology"/>
<dbReference type="InterPro" id="IPR045851">
    <property type="entry name" value="AMP-bd_C_sf"/>
</dbReference>
<evidence type="ECO:0000259" key="2">
    <source>
        <dbReference type="Pfam" id="PF00501"/>
    </source>
</evidence>
<dbReference type="Pfam" id="PF13193">
    <property type="entry name" value="AMP-binding_C"/>
    <property type="match status" value="1"/>
</dbReference>
<name>A0ABV3TD00_9GAMM</name>
<gene>
    <name evidence="5" type="ORF">V6X73_00480</name>
</gene>
<feature type="domain" description="AMP-binding enzyme C-terminal" evidence="3">
    <location>
        <begin position="514"/>
        <end position="592"/>
    </location>
</feature>
<sequence length="631" mass="68750">MTHGEEYSALYRRSITDPEGFWAEQAARVDWDQAWQRVLDDSDAPFYRWFTGGRLNTCYNAIDRHVESGRGEQDAIIWDSPVTGQSCRYSYRGLQDQVARLAGVIRDLGVEKGDRVVIYMPMVPETAMAMLACARIGAIHSVVFGGFAAPELAKRIDDADPKLLISASCGVEPSGVVDYKQLLDSALEAAGEKIAKCLILQRETKPCALTPGRDVDWHEAMAAADPVPPVPVEADHPLYILYTSGTTGKPKGIVRDHGGHAVALAWTLPNVYGVQPGEVMFTASDVGWVVGHSYIVYGPLLNGSTTVIFEGKPVGTPDASAFWRIVETYQARALFTAPTALRAIKKDDPDGQAIAARDLGSLRAFFLAGERSDPDSVRWAERHLQKPVLDHWWQTETGWAIAGYPFGYESIPVEIGAAGRPMPGYDVRALDEAGEDMPVGELGNIVIRLPLPPGTLQTLWGNRERHRESYLARYPGFYLTGDSGLVDEAGYVHIMSRIDDVINVAGHRLSTGQMEEVLIDHPDVVEAAVFGVADATKGQVPVGLVVPGAGFDGDEAALTAALVQRIRDQIGPVAAFRHCRIVRRLPKTRSGKTLRGTMRSIANGEDYTVPATIDDPTILDEIAADIGRLRS</sequence>
<dbReference type="PROSITE" id="PS00455">
    <property type="entry name" value="AMP_BINDING"/>
    <property type="match status" value="1"/>
</dbReference>
<evidence type="ECO:0000313" key="6">
    <source>
        <dbReference type="Proteomes" id="UP001556709"/>
    </source>
</evidence>
<protein>
    <submittedName>
        <fullName evidence="5">Propionyl-CoA synthetase</fullName>
    </submittedName>
</protein>
<dbReference type="Gene3D" id="3.40.50.12780">
    <property type="entry name" value="N-terminal domain of ligase-like"/>
    <property type="match status" value="1"/>
</dbReference>
<dbReference type="InterPro" id="IPR042099">
    <property type="entry name" value="ANL_N_sf"/>
</dbReference>
<dbReference type="InterPro" id="IPR000873">
    <property type="entry name" value="AMP-dep_synth/lig_dom"/>
</dbReference>
<evidence type="ECO:0000259" key="3">
    <source>
        <dbReference type="Pfam" id="PF13193"/>
    </source>
</evidence>
<evidence type="ECO:0000256" key="1">
    <source>
        <dbReference type="ARBA" id="ARBA00006432"/>
    </source>
</evidence>
<dbReference type="SUPFAM" id="SSF56801">
    <property type="entry name" value="Acetyl-CoA synthetase-like"/>
    <property type="match status" value="1"/>
</dbReference>
<comment type="caution">
    <text evidence="5">The sequence shown here is derived from an EMBL/GenBank/DDBJ whole genome shotgun (WGS) entry which is preliminary data.</text>
</comment>
<organism evidence="5 6">
    <name type="scientific">Spiribacter pallidus</name>
    <dbReference type="NCBI Taxonomy" id="1987936"/>
    <lineage>
        <taxon>Bacteria</taxon>
        <taxon>Pseudomonadati</taxon>
        <taxon>Pseudomonadota</taxon>
        <taxon>Gammaproteobacteria</taxon>
        <taxon>Chromatiales</taxon>
        <taxon>Ectothiorhodospiraceae</taxon>
        <taxon>Spiribacter</taxon>
    </lineage>
</organism>
<keyword evidence="6" id="KW-1185">Reference proteome</keyword>
<dbReference type="InterPro" id="IPR020845">
    <property type="entry name" value="AMP-binding_CS"/>
</dbReference>
<dbReference type="CDD" id="cd05967">
    <property type="entry name" value="PrpE"/>
    <property type="match status" value="1"/>
</dbReference>
<feature type="domain" description="AMP-dependent synthetase/ligase" evidence="2">
    <location>
        <begin position="71"/>
        <end position="450"/>
    </location>
</feature>
<dbReference type="Proteomes" id="UP001556709">
    <property type="component" value="Unassembled WGS sequence"/>
</dbReference>
<accession>A0ABV3TD00</accession>
<dbReference type="Pfam" id="PF00501">
    <property type="entry name" value="AMP-binding"/>
    <property type="match status" value="1"/>
</dbReference>
<dbReference type="PANTHER" id="PTHR43347:SF3">
    <property type="entry name" value="ACYL-COA SYNTHETASE SHORT-CHAIN FAMILY MEMBER 3, MITOCHONDRIAL"/>
    <property type="match status" value="1"/>
</dbReference>
<dbReference type="EMBL" id="JBAKFM010000001">
    <property type="protein sequence ID" value="MEX0468215.1"/>
    <property type="molecule type" value="Genomic_DNA"/>
</dbReference>
<dbReference type="Gene3D" id="3.30.300.30">
    <property type="match status" value="1"/>
</dbReference>
<dbReference type="InterPro" id="IPR032387">
    <property type="entry name" value="ACAS_N"/>
</dbReference>
<comment type="similarity">
    <text evidence="1">Belongs to the ATP-dependent AMP-binding enzyme family.</text>
</comment>
<dbReference type="Pfam" id="PF16177">
    <property type="entry name" value="ACAS_N"/>
    <property type="match status" value="1"/>
</dbReference>